<evidence type="ECO:0000256" key="2">
    <source>
        <dbReference type="SAM" id="Phobius"/>
    </source>
</evidence>
<keyword evidence="6" id="KW-1185">Reference proteome</keyword>
<dbReference type="AlphaFoldDB" id="M0JI04"/>
<dbReference type="KEGG" id="hsin:KDQ40_18965"/>
<evidence type="ECO:0000313" key="4">
    <source>
        <dbReference type="EMBL" id="EMA08757.1"/>
    </source>
</evidence>
<dbReference type="EMBL" id="CP073368">
    <property type="protein sequence ID" value="QUJ74047.1"/>
    <property type="molecule type" value="Genomic_DNA"/>
</dbReference>
<protein>
    <submittedName>
        <fullName evidence="5">Right-handed parallel beta-helix repeat-containing protein</fullName>
    </submittedName>
</protein>
<dbReference type="Proteomes" id="UP000682967">
    <property type="component" value="Plasmid pHsi540"/>
</dbReference>
<dbReference type="GeneID" id="64825083"/>
<geneLocation type="plasmid" evidence="5 7">
    <name>pHsi540</name>
</geneLocation>
<dbReference type="Proteomes" id="UP000011659">
    <property type="component" value="Unassembled WGS sequence"/>
</dbReference>
<organism evidence="4 6">
    <name type="scientific">Haloarcula marismortui ATCC 33800</name>
    <dbReference type="NCBI Taxonomy" id="662476"/>
    <lineage>
        <taxon>Archaea</taxon>
        <taxon>Methanobacteriati</taxon>
        <taxon>Methanobacteriota</taxon>
        <taxon>Stenosarchaea group</taxon>
        <taxon>Halobacteria</taxon>
        <taxon>Halobacteriales</taxon>
        <taxon>Haloarculaceae</taxon>
        <taxon>Haloarcula</taxon>
    </lineage>
</organism>
<evidence type="ECO:0000313" key="5">
    <source>
        <dbReference type="EMBL" id="QUJ74047.1"/>
    </source>
</evidence>
<dbReference type="PROSITE" id="PS51318">
    <property type="entry name" value="TAT"/>
    <property type="match status" value="1"/>
</dbReference>
<reference evidence="5" key="2">
    <citation type="submission" date="2021-04" db="EMBL/GenBank/DDBJ databases">
        <title>Complete Genome sequence and Methylome Analysis of the Haloarchaeon Haloarcula sinaiiensis.</title>
        <authorList>
            <person name="Fomenkov A."/>
            <person name="DasSarma P."/>
            <person name="DasSarma S."/>
            <person name="Roberts R.J."/>
        </authorList>
    </citation>
    <scope>NUCLEOTIDE SEQUENCE</scope>
    <source>
        <strain evidence="5">ATCC 33800</strain>
        <plasmid evidence="5">pHsi540</plasmid>
    </source>
</reference>
<dbReference type="SUPFAM" id="SSF51126">
    <property type="entry name" value="Pectin lyase-like"/>
    <property type="match status" value="1"/>
</dbReference>
<gene>
    <name evidence="4" type="ORF">C436_20368</name>
    <name evidence="5" type="ORF">KDQ40_18965</name>
</gene>
<feature type="region of interest" description="Disordered" evidence="1">
    <location>
        <begin position="470"/>
        <end position="492"/>
    </location>
</feature>
<evidence type="ECO:0000259" key="3">
    <source>
        <dbReference type="PROSITE" id="PS50853"/>
    </source>
</evidence>
<keyword evidence="5" id="KW-0614">Plasmid</keyword>
<dbReference type="InterPro" id="IPR012334">
    <property type="entry name" value="Pectin_lyas_fold"/>
</dbReference>
<dbReference type="OrthoDB" id="202667at2157"/>
<dbReference type="EMBL" id="AOLR01000057">
    <property type="protein sequence ID" value="EMA08757.1"/>
    <property type="molecule type" value="Genomic_DNA"/>
</dbReference>
<feature type="region of interest" description="Disordered" evidence="1">
    <location>
        <begin position="1"/>
        <end position="46"/>
    </location>
</feature>
<sequence>MDDTNPPKKEDPTATKHANEPRERESTPANGETDEPAANAVDGRRKRNLNRRDYLRLGVATVAASSTGIIGSAAAATERYGIQFNRVVNAVDDLGMDPNGNTAIDSALNNTLSDGNVLIEFPAGDYYFSSTNTFGSPDNWGIRGLGSTPSDVRFFTDAGEGKFFLKTNGGSGQLVENVTLDYSSAKDGSLGMAIRGPDAIRVQDVHYVGFNPTDGNGAVNNLVPMATDPNGSAVIDGVKRTGPTDIVSHGHLDGNSNEGPVWLGERHEGSILFRNCHFENTGTNAVYASRTPGTVHYDNCLFKNNNQTSIRIGGGGGDRNTIRDCTFLIDTANADPDNGGEFINPHGVICETNRVTPGPILIENCEFMYKTGPDRGRCIFVDGNAGPIEVRNSRVRSEVSSANAVYARTDPRWSDPAPDQSIDIINSQFSGAGELEVVGGRSAIMDGGCLSSPVSGVDIYDNVSRDACTIPDTSASTESTDDSTTTEDSTTTTTLDNQITVTGTGTKTNYRYAVSGTVEPTSDIEGWDDVSESSVDAWVTSDGTNDTYTYSKALTSVEFVEGEAEVSVNGVQVDPTTLSADSAYPNTLQIVGNGTTTNYVASVSGEITDHPAFGTPLSNYDTVDGGAIDGWITNEMDGIQFSGQLESIEFVEGGTTVYLNGSEIDPANYNGTTTEPALTVTTDTVSDVKSTSATLNGTLSDLGGASSADVAFEYRPAGGSWTATATQTLSSSGSFSQSVSGLSGSTDYEYRAAVAASDGDTMTGGTKTFTSGQATTDSPPNIDRLNVFEAGRNNPHARITVNWYVSDMDGDLDTVSLKITDDTGSVVRSTSWTFNGTSTASDTDEYRIRKGGGVDYTVSIAVTDSAGNSVTDQTVVSS</sequence>
<name>M0JI04_9EURY</name>
<feature type="domain" description="Fibronectin type-III" evidence="3">
    <location>
        <begin position="679"/>
        <end position="779"/>
    </location>
</feature>
<dbReference type="InterPro" id="IPR006311">
    <property type="entry name" value="TAT_signal"/>
</dbReference>
<evidence type="ECO:0000313" key="6">
    <source>
        <dbReference type="Proteomes" id="UP000011659"/>
    </source>
</evidence>
<keyword evidence="2" id="KW-1133">Transmembrane helix</keyword>
<accession>M0JI04</accession>
<reference evidence="4 6" key="1">
    <citation type="journal article" date="2014" name="PLoS Genet.">
        <title>Phylogenetically driven sequencing of extremely halophilic archaea reveals strategies for static and dynamic osmo-response.</title>
        <authorList>
            <person name="Becker E.A."/>
            <person name="Seitzer P.M."/>
            <person name="Tritt A."/>
            <person name="Larsen D."/>
            <person name="Krusor M."/>
            <person name="Yao A.I."/>
            <person name="Wu D."/>
            <person name="Madern D."/>
            <person name="Eisen J.A."/>
            <person name="Darling A.E."/>
            <person name="Facciotti M.T."/>
        </authorList>
    </citation>
    <scope>NUCLEOTIDE SEQUENCE [LARGE SCALE GENOMIC DNA]</scope>
    <source>
        <strain evidence="4 6">ATCC 33800</strain>
    </source>
</reference>
<keyword evidence="2" id="KW-0812">Transmembrane</keyword>
<feature type="transmembrane region" description="Helical" evidence="2">
    <location>
        <begin position="54"/>
        <end position="76"/>
    </location>
</feature>
<keyword evidence="2" id="KW-0472">Membrane</keyword>
<dbReference type="InterPro" id="IPR003961">
    <property type="entry name" value="FN3_dom"/>
</dbReference>
<evidence type="ECO:0000313" key="7">
    <source>
        <dbReference type="Proteomes" id="UP000682967"/>
    </source>
</evidence>
<dbReference type="Gene3D" id="2.160.20.10">
    <property type="entry name" value="Single-stranded right-handed beta-helix, Pectin lyase-like"/>
    <property type="match status" value="1"/>
</dbReference>
<dbReference type="PATRIC" id="fig|662476.7.peg.4054"/>
<proteinExistence type="predicted"/>
<dbReference type="InterPro" id="IPR011050">
    <property type="entry name" value="Pectin_lyase_fold/virulence"/>
</dbReference>
<dbReference type="RefSeq" id="WP_004966696.1">
    <property type="nucleotide sequence ID" value="NZ_AOLR01000057.1"/>
</dbReference>
<feature type="compositionally biased region" description="Basic and acidic residues" evidence="1">
    <location>
        <begin position="1"/>
        <end position="26"/>
    </location>
</feature>
<evidence type="ECO:0000256" key="1">
    <source>
        <dbReference type="SAM" id="MobiDB-lite"/>
    </source>
</evidence>
<dbReference type="PROSITE" id="PS50853">
    <property type="entry name" value="FN3"/>
    <property type="match status" value="1"/>
</dbReference>